<organism evidence="2 3">
    <name type="scientific">Sistotremastrum niveocremeum HHB9708</name>
    <dbReference type="NCBI Taxonomy" id="1314777"/>
    <lineage>
        <taxon>Eukaryota</taxon>
        <taxon>Fungi</taxon>
        <taxon>Dikarya</taxon>
        <taxon>Basidiomycota</taxon>
        <taxon>Agaricomycotina</taxon>
        <taxon>Agaricomycetes</taxon>
        <taxon>Sistotremastrales</taxon>
        <taxon>Sistotremastraceae</taxon>
        <taxon>Sertulicium</taxon>
        <taxon>Sertulicium niveocremeum</taxon>
    </lineage>
</organism>
<dbReference type="AlphaFoldDB" id="A0A164T9U5"/>
<feature type="region of interest" description="Disordered" evidence="1">
    <location>
        <begin position="125"/>
        <end position="148"/>
    </location>
</feature>
<evidence type="ECO:0000256" key="1">
    <source>
        <dbReference type="SAM" id="MobiDB-lite"/>
    </source>
</evidence>
<feature type="compositionally biased region" description="Low complexity" evidence="1">
    <location>
        <begin position="129"/>
        <end position="148"/>
    </location>
</feature>
<evidence type="ECO:0000313" key="2">
    <source>
        <dbReference type="EMBL" id="KZS92188.1"/>
    </source>
</evidence>
<reference evidence="2 3" key="1">
    <citation type="journal article" date="2016" name="Mol. Biol. Evol.">
        <title>Comparative Genomics of Early-Diverging Mushroom-Forming Fungi Provides Insights into the Origins of Lignocellulose Decay Capabilities.</title>
        <authorList>
            <person name="Nagy L.G."/>
            <person name="Riley R."/>
            <person name="Tritt A."/>
            <person name="Adam C."/>
            <person name="Daum C."/>
            <person name="Floudas D."/>
            <person name="Sun H."/>
            <person name="Yadav J.S."/>
            <person name="Pangilinan J."/>
            <person name="Larsson K.H."/>
            <person name="Matsuura K."/>
            <person name="Barry K."/>
            <person name="Labutti K."/>
            <person name="Kuo R."/>
            <person name="Ohm R.A."/>
            <person name="Bhattacharya S.S."/>
            <person name="Shirouzu T."/>
            <person name="Yoshinaga Y."/>
            <person name="Martin F.M."/>
            <person name="Grigoriev I.V."/>
            <person name="Hibbett D.S."/>
        </authorList>
    </citation>
    <scope>NUCLEOTIDE SEQUENCE [LARGE SCALE GENOMIC DNA]</scope>
    <source>
        <strain evidence="2 3">HHB9708</strain>
    </source>
</reference>
<dbReference type="Proteomes" id="UP000076722">
    <property type="component" value="Unassembled WGS sequence"/>
</dbReference>
<keyword evidence="3" id="KW-1185">Reference proteome</keyword>
<feature type="region of interest" description="Disordered" evidence="1">
    <location>
        <begin position="15"/>
        <end position="35"/>
    </location>
</feature>
<protein>
    <submittedName>
        <fullName evidence="2">Uncharacterized protein</fullName>
    </submittedName>
</protein>
<name>A0A164T9U5_9AGAM</name>
<dbReference type="EMBL" id="KV419411">
    <property type="protein sequence ID" value="KZS92188.1"/>
    <property type="molecule type" value="Genomic_DNA"/>
</dbReference>
<sequence length="148" mass="16449">CGPHILRRAVPLRAGAVSKPTKRKEERDEAQAQRRSTSLSHLFSCLPLPRSYMQIVCLYRRSDAETLSPPAPLPTIKAQPSARKLVTFRSHSRLVPIAMSHKELPTQPATVLPDTLRVHSVPEVPRAVTSTSNPLSSSRRNSRLSRMA</sequence>
<evidence type="ECO:0000313" key="3">
    <source>
        <dbReference type="Proteomes" id="UP000076722"/>
    </source>
</evidence>
<feature type="compositionally biased region" description="Basic and acidic residues" evidence="1">
    <location>
        <begin position="23"/>
        <end position="32"/>
    </location>
</feature>
<accession>A0A164T9U5</accession>
<proteinExistence type="predicted"/>
<gene>
    <name evidence="2" type="ORF">SISNIDRAFT_511814</name>
</gene>
<feature type="non-terminal residue" evidence="2">
    <location>
        <position position="1"/>
    </location>
</feature>